<reference evidence="2 3" key="1">
    <citation type="submission" date="2019-09" db="EMBL/GenBank/DDBJ databases">
        <title>Genome Sequences of Streptomyces kaniharaensis ATCC 21070.</title>
        <authorList>
            <person name="Zhu W."/>
            <person name="De Crecy-Lagard V."/>
            <person name="Richards N.G."/>
        </authorList>
    </citation>
    <scope>NUCLEOTIDE SEQUENCE [LARGE SCALE GENOMIC DNA]</scope>
    <source>
        <strain evidence="2 3">SF-557</strain>
    </source>
</reference>
<keyword evidence="3" id="KW-1185">Reference proteome</keyword>
<protein>
    <submittedName>
        <fullName evidence="2">Uncharacterized protein</fullName>
    </submittedName>
</protein>
<evidence type="ECO:0000313" key="3">
    <source>
        <dbReference type="Proteomes" id="UP000450000"/>
    </source>
</evidence>
<dbReference type="EMBL" id="WBOF01000004">
    <property type="protein sequence ID" value="MQS17296.1"/>
    <property type="molecule type" value="Genomic_DNA"/>
</dbReference>
<name>A0A6N7KZZ2_9ACTN</name>
<sequence>MPPHLHIAERCIHGETKRILCDHHVAWHRYRVREVPCSPSFCKPPAESGPQEARTADRD</sequence>
<organism evidence="2 3">
    <name type="scientific">Streptomyces kaniharaensis</name>
    <dbReference type="NCBI Taxonomy" id="212423"/>
    <lineage>
        <taxon>Bacteria</taxon>
        <taxon>Bacillati</taxon>
        <taxon>Actinomycetota</taxon>
        <taxon>Actinomycetes</taxon>
        <taxon>Kitasatosporales</taxon>
        <taxon>Streptomycetaceae</taxon>
        <taxon>Streptomyces</taxon>
    </lineage>
</organism>
<proteinExistence type="predicted"/>
<dbReference type="RefSeq" id="WP_153469922.1">
    <property type="nucleotide sequence ID" value="NZ_WBOF01000004.1"/>
</dbReference>
<feature type="region of interest" description="Disordered" evidence="1">
    <location>
        <begin position="39"/>
        <end position="59"/>
    </location>
</feature>
<evidence type="ECO:0000256" key="1">
    <source>
        <dbReference type="SAM" id="MobiDB-lite"/>
    </source>
</evidence>
<dbReference type="Proteomes" id="UP000450000">
    <property type="component" value="Unassembled WGS sequence"/>
</dbReference>
<gene>
    <name evidence="2" type="ORF">F7Q99_35240</name>
</gene>
<evidence type="ECO:0000313" key="2">
    <source>
        <dbReference type="EMBL" id="MQS17296.1"/>
    </source>
</evidence>
<comment type="caution">
    <text evidence="2">The sequence shown here is derived from an EMBL/GenBank/DDBJ whole genome shotgun (WGS) entry which is preliminary data.</text>
</comment>
<dbReference type="AlphaFoldDB" id="A0A6N7KZZ2"/>
<accession>A0A6N7KZZ2</accession>